<dbReference type="AlphaFoldDB" id="A0A653BKN8"/>
<accession>A0A653BKN8</accession>
<feature type="domain" description="Cyclic nucleotide-gated channel C-terminal leucine zipper" evidence="1">
    <location>
        <begin position="225"/>
        <end position="257"/>
    </location>
</feature>
<proteinExistence type="predicted"/>
<dbReference type="EMBL" id="CAACVG010002203">
    <property type="protein sequence ID" value="VEN36171.1"/>
    <property type="molecule type" value="Genomic_DNA"/>
</dbReference>
<name>A0A653BKN8_CALMS</name>
<dbReference type="Gene3D" id="1.20.5.300">
    <property type="match status" value="1"/>
</dbReference>
<gene>
    <name evidence="2" type="ORF">CALMAC_LOCUS1866</name>
</gene>
<evidence type="ECO:0000259" key="1">
    <source>
        <dbReference type="Pfam" id="PF16526"/>
    </source>
</evidence>
<organism evidence="2 3">
    <name type="scientific">Callosobruchus maculatus</name>
    <name type="common">Southern cowpea weevil</name>
    <name type="synonym">Pulse bruchid</name>
    <dbReference type="NCBI Taxonomy" id="64391"/>
    <lineage>
        <taxon>Eukaryota</taxon>
        <taxon>Metazoa</taxon>
        <taxon>Ecdysozoa</taxon>
        <taxon>Arthropoda</taxon>
        <taxon>Hexapoda</taxon>
        <taxon>Insecta</taxon>
        <taxon>Pterygota</taxon>
        <taxon>Neoptera</taxon>
        <taxon>Endopterygota</taxon>
        <taxon>Coleoptera</taxon>
        <taxon>Polyphaga</taxon>
        <taxon>Cucujiformia</taxon>
        <taxon>Chrysomeloidea</taxon>
        <taxon>Chrysomelidae</taxon>
        <taxon>Bruchinae</taxon>
        <taxon>Bruchini</taxon>
        <taxon>Callosobruchus</taxon>
    </lineage>
</organism>
<sequence length="259" mass="28886">MAQSACANKVDRNICVTSASQISSQTNRVGMTETQIEKNFSSCQVLETKCGQCGLACSVAPVSEESGSYYCGRCRPEGSPHHPFEEAAKKVLFPCIFGCADVLAWGQAGVHEVVCKSRPVVCPYANCTSVYTFQDLHEHMKACHGAFYQKEPKKHQANIGVLTVCIKVVTKVYIQINAIGSTIKYHLMWNMRKTEISSTPLLYTRKKQLIPVLESPCFVEYSQYKRLEDLVEALQTRLARLVAEFAASYAKLKLRLTIE</sequence>
<reference evidence="2 3" key="1">
    <citation type="submission" date="2019-01" db="EMBL/GenBank/DDBJ databases">
        <authorList>
            <person name="Sayadi A."/>
        </authorList>
    </citation>
    <scope>NUCLEOTIDE SEQUENCE [LARGE SCALE GENOMIC DNA]</scope>
</reference>
<dbReference type="Proteomes" id="UP000410492">
    <property type="component" value="Unassembled WGS sequence"/>
</dbReference>
<dbReference type="Gene3D" id="3.30.40.10">
    <property type="entry name" value="Zinc/RING finger domain, C3HC4 (zinc finger)"/>
    <property type="match status" value="1"/>
</dbReference>
<dbReference type="InterPro" id="IPR013083">
    <property type="entry name" value="Znf_RING/FYVE/PHD"/>
</dbReference>
<evidence type="ECO:0000313" key="3">
    <source>
        <dbReference type="Proteomes" id="UP000410492"/>
    </source>
</evidence>
<dbReference type="Pfam" id="PF16526">
    <property type="entry name" value="CLZ"/>
    <property type="match status" value="1"/>
</dbReference>
<dbReference type="SUPFAM" id="SSF49599">
    <property type="entry name" value="TRAF domain-like"/>
    <property type="match status" value="1"/>
</dbReference>
<protein>
    <recommendedName>
        <fullName evidence="1">Cyclic nucleotide-gated channel C-terminal leucine zipper domain-containing protein</fullName>
    </recommendedName>
</protein>
<keyword evidence="3" id="KW-1185">Reference proteome</keyword>
<evidence type="ECO:0000313" key="2">
    <source>
        <dbReference type="EMBL" id="VEN36171.1"/>
    </source>
</evidence>
<feature type="non-terminal residue" evidence="2">
    <location>
        <position position="259"/>
    </location>
</feature>
<dbReference type="InterPro" id="IPR032406">
    <property type="entry name" value="CLZ_dom"/>
</dbReference>
<dbReference type="OrthoDB" id="4788989at2759"/>